<feature type="region of interest" description="Disordered" evidence="1">
    <location>
        <begin position="80"/>
        <end position="109"/>
    </location>
</feature>
<feature type="compositionally biased region" description="Basic and acidic residues" evidence="1">
    <location>
        <begin position="85"/>
        <end position="107"/>
    </location>
</feature>
<evidence type="ECO:0000259" key="2">
    <source>
        <dbReference type="Pfam" id="PF20237"/>
    </source>
</evidence>
<dbReference type="AlphaFoldDB" id="A0A9P8I177"/>
<evidence type="ECO:0000313" key="3">
    <source>
        <dbReference type="EMBL" id="KAH0536681.1"/>
    </source>
</evidence>
<dbReference type="Proteomes" id="UP000698800">
    <property type="component" value="Unassembled WGS sequence"/>
</dbReference>
<protein>
    <recommendedName>
        <fullName evidence="2">DUF6594 domain-containing protein</fullName>
    </recommendedName>
</protein>
<evidence type="ECO:0000313" key="4">
    <source>
        <dbReference type="Proteomes" id="UP000698800"/>
    </source>
</evidence>
<feature type="domain" description="DUF6594" evidence="2">
    <location>
        <begin position="37"/>
        <end position="207"/>
    </location>
</feature>
<dbReference type="InterPro" id="IPR046529">
    <property type="entry name" value="DUF6594"/>
</dbReference>
<keyword evidence="4" id="KW-1185">Reference proteome</keyword>
<name>A0A9P8I177_9PEZI</name>
<sequence length="244" mass="27702">MPGNACAASVAYSGKQCGEQNGSGQDFPTVESCPEGYPMLAAFLSSDHNFMVYRGFNYLHARCLLYQQDELVALERELDEMDGEDNSKGEKEREKRSLRSRDLDDARAGQPRKALLKEIKDKLSEYDEFISKAKNIASLQQPSKRDYQSVRRWFKNRQPLVDEEQDFIRCKEDLIALRHGRECAGFDGLVERMVQKMNCRLISGDVQTQLSQEPEVVSGVSWSLDGVHAAVFGRHERADQGEKT</sequence>
<dbReference type="EMBL" id="JAGHQL010000187">
    <property type="protein sequence ID" value="KAH0536681.1"/>
    <property type="molecule type" value="Genomic_DNA"/>
</dbReference>
<organism evidence="3 4">
    <name type="scientific">Glutinoglossum americanum</name>
    <dbReference type="NCBI Taxonomy" id="1670608"/>
    <lineage>
        <taxon>Eukaryota</taxon>
        <taxon>Fungi</taxon>
        <taxon>Dikarya</taxon>
        <taxon>Ascomycota</taxon>
        <taxon>Pezizomycotina</taxon>
        <taxon>Geoglossomycetes</taxon>
        <taxon>Geoglossales</taxon>
        <taxon>Geoglossaceae</taxon>
        <taxon>Glutinoglossum</taxon>
    </lineage>
</organism>
<dbReference type="PANTHER" id="PTHR34502:SF3">
    <property type="entry name" value="DUF6594 DOMAIN-CONTAINING PROTEIN"/>
    <property type="match status" value="1"/>
</dbReference>
<evidence type="ECO:0000256" key="1">
    <source>
        <dbReference type="SAM" id="MobiDB-lite"/>
    </source>
</evidence>
<reference evidence="3" key="1">
    <citation type="submission" date="2021-03" db="EMBL/GenBank/DDBJ databases">
        <title>Comparative genomics and phylogenomic investigation of the class Geoglossomycetes provide insights into ecological specialization and systematics.</title>
        <authorList>
            <person name="Melie T."/>
            <person name="Pirro S."/>
            <person name="Miller A.N."/>
            <person name="Quandt A."/>
        </authorList>
    </citation>
    <scope>NUCLEOTIDE SEQUENCE</scope>
    <source>
        <strain evidence="3">GBOQ0MN5Z8</strain>
    </source>
</reference>
<accession>A0A9P8I177</accession>
<dbReference type="OrthoDB" id="3533814at2759"/>
<comment type="caution">
    <text evidence="3">The sequence shown here is derived from an EMBL/GenBank/DDBJ whole genome shotgun (WGS) entry which is preliminary data.</text>
</comment>
<dbReference type="Pfam" id="PF20237">
    <property type="entry name" value="DUF6594"/>
    <property type="match status" value="1"/>
</dbReference>
<gene>
    <name evidence="3" type="ORF">FGG08_006476</name>
</gene>
<dbReference type="PANTHER" id="PTHR34502">
    <property type="entry name" value="DUF6594 DOMAIN-CONTAINING PROTEIN-RELATED"/>
    <property type="match status" value="1"/>
</dbReference>
<proteinExistence type="predicted"/>